<sequence>MAQGGVIGNKFARHRPIVEPAGHIGDHQPGGRADGGEVAQFGGAVTGQAHHWDRSRPQ</sequence>
<protein>
    <submittedName>
        <fullName evidence="2">Uncharacterized protein</fullName>
    </submittedName>
</protein>
<dbReference type="EMBL" id="CSAD01000480">
    <property type="protein sequence ID" value="COW05223.1"/>
    <property type="molecule type" value="Genomic_DNA"/>
</dbReference>
<dbReference type="Proteomes" id="UP000045842">
    <property type="component" value="Unassembled WGS sequence"/>
</dbReference>
<evidence type="ECO:0000313" key="2">
    <source>
        <dbReference type="EMBL" id="COW05223.1"/>
    </source>
</evidence>
<dbReference type="AlphaFoldDB" id="A0A655IPQ6"/>
<feature type="region of interest" description="Disordered" evidence="1">
    <location>
        <begin position="1"/>
        <end position="58"/>
    </location>
</feature>
<accession>A0A655IPQ6</accession>
<evidence type="ECO:0000313" key="3">
    <source>
        <dbReference type="Proteomes" id="UP000045842"/>
    </source>
</evidence>
<evidence type="ECO:0000256" key="1">
    <source>
        <dbReference type="SAM" id="MobiDB-lite"/>
    </source>
</evidence>
<name>A0A655IPQ6_MYCTX</name>
<proteinExistence type="predicted"/>
<organism evidence="2 3">
    <name type="scientific">Mycobacterium tuberculosis</name>
    <dbReference type="NCBI Taxonomy" id="1773"/>
    <lineage>
        <taxon>Bacteria</taxon>
        <taxon>Bacillati</taxon>
        <taxon>Actinomycetota</taxon>
        <taxon>Actinomycetes</taxon>
        <taxon>Mycobacteriales</taxon>
        <taxon>Mycobacteriaceae</taxon>
        <taxon>Mycobacterium</taxon>
        <taxon>Mycobacterium tuberculosis complex</taxon>
    </lineage>
</organism>
<gene>
    <name evidence="2" type="ORF">ERS007679_03005</name>
</gene>
<reference evidence="2 3" key="1">
    <citation type="submission" date="2015-03" db="EMBL/GenBank/DDBJ databases">
        <authorList>
            <consortium name="Pathogen Informatics"/>
        </authorList>
    </citation>
    <scope>NUCLEOTIDE SEQUENCE [LARGE SCALE GENOMIC DNA]</scope>
    <source>
        <strain evidence="2 3">G09801536</strain>
    </source>
</reference>